<dbReference type="OrthoDB" id="9794948at2"/>
<dbReference type="Proteomes" id="UP000190961">
    <property type="component" value="Unassembled WGS sequence"/>
</dbReference>
<gene>
    <name evidence="1" type="ORF">SAMN05660236_3684</name>
</gene>
<proteinExistence type="predicted"/>
<dbReference type="EMBL" id="FUZU01000002">
    <property type="protein sequence ID" value="SKC78088.1"/>
    <property type="molecule type" value="Genomic_DNA"/>
</dbReference>
<dbReference type="PANTHER" id="PTHR35802">
    <property type="entry name" value="PROTEASE SYNTHASE AND SPORULATION PROTEIN PAI 2"/>
    <property type="match status" value="1"/>
</dbReference>
<evidence type="ECO:0000313" key="2">
    <source>
        <dbReference type="Proteomes" id="UP000190961"/>
    </source>
</evidence>
<dbReference type="InterPro" id="IPR007396">
    <property type="entry name" value="TR_PAI2-type"/>
</dbReference>
<organism evidence="1 2">
    <name type="scientific">Ohtaekwangia koreensis</name>
    <dbReference type="NCBI Taxonomy" id="688867"/>
    <lineage>
        <taxon>Bacteria</taxon>
        <taxon>Pseudomonadati</taxon>
        <taxon>Bacteroidota</taxon>
        <taxon>Cytophagia</taxon>
        <taxon>Cytophagales</taxon>
        <taxon>Fulvivirgaceae</taxon>
        <taxon>Ohtaekwangia</taxon>
    </lineage>
</organism>
<keyword evidence="2" id="KW-1185">Reference proteome</keyword>
<reference evidence="1 2" key="1">
    <citation type="submission" date="2017-02" db="EMBL/GenBank/DDBJ databases">
        <authorList>
            <person name="Peterson S.W."/>
        </authorList>
    </citation>
    <scope>NUCLEOTIDE SEQUENCE [LARGE SCALE GENOMIC DNA]</scope>
    <source>
        <strain evidence="1 2">DSM 25262</strain>
    </source>
</reference>
<dbReference type="RefSeq" id="WP_079688189.1">
    <property type="nucleotide sequence ID" value="NZ_FUZU01000002.1"/>
</dbReference>
<dbReference type="PIRSF" id="PIRSF010372">
    <property type="entry name" value="PaiB"/>
    <property type="match status" value="1"/>
</dbReference>
<protein>
    <submittedName>
        <fullName evidence="1">Negative transcriptional regulator, PaiB family</fullName>
    </submittedName>
</protein>
<sequence length="206" mass="23586">MYTPKQFKNDNDAEIKEFVRHNGFGILVSQKEGAMLATHIPLELSEDGTKLSGHISRGNPQWKSFTTDDVLVIFNGPHTYISSSWYNHANVPTWNYIAVHAYGKINIIEDEELFNSLANLMNKYEKNSQHPVTVEKLTPEYIKRAMQGVVGFEVTITKLEATYKLSQNRDHESYNSIVHELEKRKDENSEQIAQAMVKNHASLFNT</sequence>
<dbReference type="Pfam" id="PF04299">
    <property type="entry name" value="FMN_bind_2"/>
    <property type="match status" value="1"/>
</dbReference>
<dbReference type="STRING" id="688867.SAMN05660236_3684"/>
<dbReference type="InterPro" id="IPR012349">
    <property type="entry name" value="Split_barrel_FMN-bd"/>
</dbReference>
<dbReference type="AlphaFoldDB" id="A0A1T5LRD6"/>
<evidence type="ECO:0000313" key="1">
    <source>
        <dbReference type="EMBL" id="SKC78088.1"/>
    </source>
</evidence>
<dbReference type="SUPFAM" id="SSF50475">
    <property type="entry name" value="FMN-binding split barrel"/>
    <property type="match status" value="1"/>
</dbReference>
<name>A0A1T5LRD6_9BACT</name>
<dbReference type="Gene3D" id="2.30.110.10">
    <property type="entry name" value="Electron Transport, Fmn-binding Protein, Chain A"/>
    <property type="match status" value="1"/>
</dbReference>
<accession>A0A1T5LRD6</accession>
<dbReference type="PANTHER" id="PTHR35802:SF1">
    <property type="entry name" value="PROTEASE SYNTHASE AND SPORULATION PROTEIN PAI 2"/>
    <property type="match status" value="1"/>
</dbReference>